<dbReference type="InterPro" id="IPR002347">
    <property type="entry name" value="SDR_fam"/>
</dbReference>
<accession>A0A3Q3QD45</accession>
<dbReference type="GO" id="GO:0016491">
    <property type="term" value="F:oxidoreductase activity"/>
    <property type="evidence" value="ECO:0007669"/>
    <property type="project" value="UniProtKB-KW"/>
</dbReference>
<evidence type="ECO:0000256" key="2">
    <source>
        <dbReference type="ARBA" id="ARBA00023002"/>
    </source>
</evidence>
<dbReference type="Proteomes" id="UP000261600">
    <property type="component" value="Unplaced"/>
</dbReference>
<dbReference type="SUPFAM" id="SSF51735">
    <property type="entry name" value="NAD(P)-binding Rossmann-fold domains"/>
    <property type="match status" value="1"/>
</dbReference>
<dbReference type="Pfam" id="PF00106">
    <property type="entry name" value="adh_short"/>
    <property type="match status" value="1"/>
</dbReference>
<dbReference type="Gene3D" id="3.40.50.720">
    <property type="entry name" value="NAD(P)-binding Rossmann-like Domain"/>
    <property type="match status" value="1"/>
</dbReference>
<dbReference type="InterPro" id="IPR036291">
    <property type="entry name" value="NAD(P)-bd_dom_sf"/>
</dbReference>
<keyword evidence="4" id="KW-1185">Reference proteome</keyword>
<sequence length="71" mass="8110">MRGARVVIACRDLDKAEKAVREIKFKSHSLNVLHMELDLANLCSVREFCKNFLHREKRLDILINNAGEGSS</sequence>
<proteinExistence type="inferred from homology"/>
<organism evidence="3 4">
    <name type="scientific">Monopterus albus</name>
    <name type="common">Swamp eel</name>
    <dbReference type="NCBI Taxonomy" id="43700"/>
    <lineage>
        <taxon>Eukaryota</taxon>
        <taxon>Metazoa</taxon>
        <taxon>Chordata</taxon>
        <taxon>Craniata</taxon>
        <taxon>Vertebrata</taxon>
        <taxon>Euteleostomi</taxon>
        <taxon>Actinopterygii</taxon>
        <taxon>Neopterygii</taxon>
        <taxon>Teleostei</taxon>
        <taxon>Neoteleostei</taxon>
        <taxon>Acanthomorphata</taxon>
        <taxon>Anabantaria</taxon>
        <taxon>Synbranchiformes</taxon>
        <taxon>Synbranchidae</taxon>
        <taxon>Monopterus</taxon>
    </lineage>
</organism>
<reference evidence="3" key="1">
    <citation type="submission" date="2025-08" db="UniProtKB">
        <authorList>
            <consortium name="Ensembl"/>
        </authorList>
    </citation>
    <scope>IDENTIFICATION</scope>
</reference>
<reference evidence="3" key="2">
    <citation type="submission" date="2025-09" db="UniProtKB">
        <authorList>
            <consortium name="Ensembl"/>
        </authorList>
    </citation>
    <scope>IDENTIFICATION</scope>
</reference>
<dbReference type="STRING" id="43700.ENSMALP00000009831"/>
<comment type="similarity">
    <text evidence="1">Belongs to the short-chain dehydrogenases/reductases (SDR) family.</text>
</comment>
<keyword evidence="2" id="KW-0560">Oxidoreductase</keyword>
<dbReference type="PANTHER" id="PTHR43157">
    <property type="entry name" value="PHOSPHATIDYLINOSITOL-GLYCAN BIOSYNTHESIS CLASS F PROTEIN-RELATED"/>
    <property type="match status" value="1"/>
</dbReference>
<evidence type="ECO:0000313" key="3">
    <source>
        <dbReference type="Ensembl" id="ENSMALP00000009831.1"/>
    </source>
</evidence>
<dbReference type="AlphaFoldDB" id="A0A3Q3QD45"/>
<protein>
    <submittedName>
        <fullName evidence="3">Uncharacterized protein</fullName>
    </submittedName>
</protein>
<evidence type="ECO:0000313" key="4">
    <source>
        <dbReference type="Proteomes" id="UP000261600"/>
    </source>
</evidence>
<dbReference type="Ensembl" id="ENSMALT00000010037.1">
    <property type="protein sequence ID" value="ENSMALP00000009831.1"/>
    <property type="gene ID" value="ENSMALG00000006999.1"/>
</dbReference>
<dbReference type="PANTHER" id="PTHR43157:SF64">
    <property type="entry name" value="RETINOL DEHYDROGENASE 14"/>
    <property type="match status" value="1"/>
</dbReference>
<name>A0A3Q3QD45_MONAL</name>
<evidence type="ECO:0000256" key="1">
    <source>
        <dbReference type="ARBA" id="ARBA00006484"/>
    </source>
</evidence>